<protein>
    <submittedName>
        <fullName evidence="1">Transposase family Tnp2 protein</fullName>
    </submittedName>
</protein>
<sequence>MLHLDHKQAQGTVKTKELDSHDNIETSVACRASVLLKLAQINAFYSAFVQAQPDIPIQQAAYKHGNAPVLELEAVVMENGQLAEQVGKIIDIWEHKQAISSTSSVSNTFVLVQWYKASPIFASQAVWLWTVDFTDADVEIYVPDQYLDWEAIIPVSNIQCHCAWMTVNIDNCPVWVAIGLDQE</sequence>
<dbReference type="KEGG" id="rsx:RhiXN_02410"/>
<organism evidence="1 2">
    <name type="scientific">Rhizoctonia solani</name>
    <dbReference type="NCBI Taxonomy" id="456999"/>
    <lineage>
        <taxon>Eukaryota</taxon>
        <taxon>Fungi</taxon>
        <taxon>Dikarya</taxon>
        <taxon>Basidiomycota</taxon>
        <taxon>Agaricomycotina</taxon>
        <taxon>Agaricomycetes</taxon>
        <taxon>Cantharellales</taxon>
        <taxon>Ceratobasidiaceae</taxon>
        <taxon>Rhizoctonia</taxon>
    </lineage>
</organism>
<dbReference type="Proteomes" id="UP000650533">
    <property type="component" value="Chromosome 16"/>
</dbReference>
<proteinExistence type="predicted"/>
<dbReference type="RefSeq" id="XP_043188052.1">
    <property type="nucleotide sequence ID" value="XM_043322229.1"/>
</dbReference>
<dbReference type="AlphaFoldDB" id="A0A8H8P9V2"/>
<dbReference type="GeneID" id="67024692"/>
<evidence type="ECO:0000313" key="1">
    <source>
        <dbReference type="EMBL" id="QRW27815.1"/>
    </source>
</evidence>
<reference evidence="1" key="1">
    <citation type="submission" date="2020-05" db="EMBL/GenBank/DDBJ databases">
        <title>Evolutionary and genomic comparisons of hybrid uninucleate and nonhybrid Rhizoctonia fungi.</title>
        <authorList>
            <person name="Li C."/>
            <person name="Chen X."/>
        </authorList>
    </citation>
    <scope>NUCLEOTIDE SEQUENCE</scope>
    <source>
        <strain evidence="1">AG-1 IA</strain>
    </source>
</reference>
<name>A0A8H8P9V2_9AGAM</name>
<accession>A0A8H8P9V2</accession>
<dbReference type="EMBL" id="CP059673">
    <property type="protein sequence ID" value="QRW27815.1"/>
    <property type="molecule type" value="Genomic_DNA"/>
</dbReference>
<gene>
    <name evidence="1" type="ORF">RhiXN_02410</name>
</gene>
<evidence type="ECO:0000313" key="2">
    <source>
        <dbReference type="Proteomes" id="UP000650533"/>
    </source>
</evidence>